<comment type="caution">
    <text evidence="4">The sequence shown here is derived from an EMBL/GenBank/DDBJ whole genome shotgun (WGS) entry which is preliminary data.</text>
</comment>
<comment type="similarity">
    <text evidence="1">Belongs to the universal stress protein A family.</text>
</comment>
<gene>
    <name evidence="4" type="ORF">J2T22_002295</name>
</gene>
<feature type="region of interest" description="Disordered" evidence="2">
    <location>
        <begin position="1"/>
        <end position="21"/>
    </location>
</feature>
<dbReference type="Pfam" id="PF00582">
    <property type="entry name" value="Usp"/>
    <property type="match status" value="1"/>
</dbReference>
<organism evidence="4 5">
    <name type="scientific">Pseudarthrobacter defluvii</name>
    <dbReference type="NCBI Taxonomy" id="410837"/>
    <lineage>
        <taxon>Bacteria</taxon>
        <taxon>Bacillati</taxon>
        <taxon>Actinomycetota</taxon>
        <taxon>Actinomycetes</taxon>
        <taxon>Micrococcales</taxon>
        <taxon>Micrococcaceae</taxon>
        <taxon>Pseudarthrobacter</taxon>
    </lineage>
</organism>
<keyword evidence="5" id="KW-1185">Reference proteome</keyword>
<dbReference type="EMBL" id="JAUSSY010000007">
    <property type="protein sequence ID" value="MDQ0119108.1"/>
    <property type="molecule type" value="Genomic_DNA"/>
</dbReference>
<evidence type="ECO:0000256" key="1">
    <source>
        <dbReference type="ARBA" id="ARBA00008791"/>
    </source>
</evidence>
<evidence type="ECO:0000313" key="4">
    <source>
        <dbReference type="EMBL" id="MDQ0119108.1"/>
    </source>
</evidence>
<dbReference type="PANTHER" id="PTHR46553">
    <property type="entry name" value="ADENINE NUCLEOTIDE ALPHA HYDROLASES-LIKE SUPERFAMILY PROTEIN"/>
    <property type="match status" value="1"/>
</dbReference>
<dbReference type="PRINTS" id="PR01438">
    <property type="entry name" value="UNVRSLSTRESS"/>
</dbReference>
<feature type="domain" description="UspA" evidence="3">
    <location>
        <begin position="22"/>
        <end position="151"/>
    </location>
</feature>
<dbReference type="PANTHER" id="PTHR46553:SF3">
    <property type="entry name" value="ADENINE NUCLEOTIDE ALPHA HYDROLASES-LIKE SUPERFAMILY PROTEIN"/>
    <property type="match status" value="1"/>
</dbReference>
<protein>
    <submittedName>
        <fullName evidence="4">Nucleotide-binding universal stress UspA family protein</fullName>
    </submittedName>
</protein>
<proteinExistence type="inferred from homology"/>
<evidence type="ECO:0000313" key="5">
    <source>
        <dbReference type="Proteomes" id="UP001226389"/>
    </source>
</evidence>
<dbReference type="SUPFAM" id="SSF52402">
    <property type="entry name" value="Adenine nucleotide alpha hydrolases-like"/>
    <property type="match status" value="1"/>
</dbReference>
<name>A0ABT9UJE4_9MICC</name>
<sequence>MATAGNGAGVPASDRPSDRRPRIIVGVDGSEASVAALRVAKAMAEPMSAPVEAWACWDVPAGYGVYLAVGIEGFKYAAHQVLEQALADAFGEIPAFVHPRLVRGKPGPALIDASRNASLLIVGRRGHGNFVPGSVSSACVSHAHCPVLVVHAPEAGAGDNAAKAQSAVLP</sequence>
<reference evidence="4 5" key="1">
    <citation type="submission" date="2023-07" db="EMBL/GenBank/DDBJ databases">
        <title>Sorghum-associated microbial communities from plants grown in Nebraska, USA.</title>
        <authorList>
            <person name="Schachtman D."/>
        </authorList>
    </citation>
    <scope>NUCLEOTIDE SEQUENCE [LARGE SCALE GENOMIC DNA]</scope>
    <source>
        <strain evidence="4 5">DS994</strain>
    </source>
</reference>
<dbReference type="Proteomes" id="UP001226389">
    <property type="component" value="Unassembled WGS sequence"/>
</dbReference>
<dbReference type="InterPro" id="IPR014729">
    <property type="entry name" value="Rossmann-like_a/b/a_fold"/>
</dbReference>
<dbReference type="InterPro" id="IPR006015">
    <property type="entry name" value="Universal_stress_UspA"/>
</dbReference>
<evidence type="ECO:0000259" key="3">
    <source>
        <dbReference type="Pfam" id="PF00582"/>
    </source>
</evidence>
<dbReference type="InterPro" id="IPR006016">
    <property type="entry name" value="UspA"/>
</dbReference>
<evidence type="ECO:0000256" key="2">
    <source>
        <dbReference type="SAM" id="MobiDB-lite"/>
    </source>
</evidence>
<accession>A0ABT9UJE4</accession>
<dbReference type="CDD" id="cd00293">
    <property type="entry name" value="USP-like"/>
    <property type="match status" value="1"/>
</dbReference>
<dbReference type="Gene3D" id="3.40.50.620">
    <property type="entry name" value="HUPs"/>
    <property type="match status" value="1"/>
</dbReference>